<evidence type="ECO:0000256" key="1">
    <source>
        <dbReference type="ARBA" id="ARBA00004370"/>
    </source>
</evidence>
<feature type="transmembrane region" description="Helical" evidence="4">
    <location>
        <begin position="12"/>
        <end position="31"/>
    </location>
</feature>
<evidence type="ECO:0000256" key="2">
    <source>
        <dbReference type="ARBA" id="ARBA00007171"/>
    </source>
</evidence>
<dbReference type="SUPFAM" id="SSF56601">
    <property type="entry name" value="beta-lactamase/transpeptidase-like"/>
    <property type="match status" value="1"/>
</dbReference>
<dbReference type="GO" id="GO:0005886">
    <property type="term" value="C:plasma membrane"/>
    <property type="evidence" value="ECO:0007669"/>
    <property type="project" value="TreeGrafter"/>
</dbReference>
<dbReference type="GO" id="GO:0008658">
    <property type="term" value="F:penicillin binding"/>
    <property type="evidence" value="ECO:0007669"/>
    <property type="project" value="InterPro"/>
</dbReference>
<evidence type="ECO:0000259" key="6">
    <source>
        <dbReference type="Pfam" id="PF03717"/>
    </source>
</evidence>
<sequence length="566" mass="62388">MGKNRVLEIRLKFLLALIIVGLMTVSGRLFFVQAMSSSEYDEMAERQRLRVIELPSKRGEILDRNGSELAVNILMDSVYATPYLIDDPKNFAKKLAPILKKDERKLLDSLIKQSGFIYLIRKTDSKTLAQIKKIVEEDKVKGIGYIKESKRHYPNGSLAGHVIGFAGMDNHGLGGLELEYNELLYGKPGRIVAEKDGQGRPIPRSIQSSSRPIDGTSIKITIDREIQYKAELELAKAVEEYKAKSGSVIVMNSKTGEIYAMANVPCYNPNKLETLDDTNLRNKAITDLYEPGSTMKAVIAAIALEEKVCNPSTAFYLEPTIRVGSKNIKESHPRPAKNFTFAEIVQESSNVGMVKVGALLGKERIDKYLKRFEFNKSCDVDFPGEARGYYPQVENWSKMSLANIPFGQGICTTQLVMTKAMATIANDGVPTQPHFLIEAAGPRGRIVEKTEIVKGKRVLDVATAAQMRGILENTVLIGTGKQASVTGYRVGGKTGTAQKAKVGGRGYEQGKYIASFMGMTPMNDPQLVISVVIDEPQQSIYGGSVAAPVFSKIAEFSLRYLKIPPE</sequence>
<dbReference type="Gene3D" id="3.40.710.10">
    <property type="entry name" value="DD-peptidase/beta-lactamase superfamily"/>
    <property type="match status" value="1"/>
</dbReference>
<dbReference type="GO" id="GO:0071555">
    <property type="term" value="P:cell wall organization"/>
    <property type="evidence" value="ECO:0007669"/>
    <property type="project" value="TreeGrafter"/>
</dbReference>
<evidence type="ECO:0008006" key="9">
    <source>
        <dbReference type="Google" id="ProtNLM"/>
    </source>
</evidence>
<dbReference type="InterPro" id="IPR036138">
    <property type="entry name" value="PBP_dimer_sf"/>
</dbReference>
<keyword evidence="3 4" id="KW-0472">Membrane</keyword>
<comment type="similarity">
    <text evidence="2">Belongs to the transpeptidase family.</text>
</comment>
<dbReference type="PANTHER" id="PTHR30627">
    <property type="entry name" value="PEPTIDOGLYCAN D,D-TRANSPEPTIDASE"/>
    <property type="match status" value="1"/>
</dbReference>
<dbReference type="Pfam" id="PF00905">
    <property type="entry name" value="Transpeptidase"/>
    <property type="match status" value="1"/>
</dbReference>
<feature type="domain" description="Penicillin-binding protein dimerisation" evidence="6">
    <location>
        <begin position="54"/>
        <end position="204"/>
    </location>
</feature>
<name>A0A1F2UPH0_9ACTN</name>
<dbReference type="Pfam" id="PF03717">
    <property type="entry name" value="PBP_dimer"/>
    <property type="match status" value="1"/>
</dbReference>
<dbReference type="AlphaFoldDB" id="A0A1F2UPH0"/>
<dbReference type="Gene3D" id="3.90.1310.10">
    <property type="entry name" value="Penicillin-binding protein 2a (Domain 2)"/>
    <property type="match status" value="1"/>
</dbReference>
<comment type="caution">
    <text evidence="7">The sequence shown here is derived from an EMBL/GenBank/DDBJ whole genome shotgun (WGS) entry which is preliminary data.</text>
</comment>
<dbReference type="Gene3D" id="3.30.450.330">
    <property type="match status" value="1"/>
</dbReference>
<proteinExistence type="inferred from homology"/>
<evidence type="ECO:0000259" key="5">
    <source>
        <dbReference type="Pfam" id="PF00905"/>
    </source>
</evidence>
<reference evidence="7 8" key="1">
    <citation type="journal article" date="2016" name="Nat. Commun.">
        <title>Thousands of microbial genomes shed light on interconnected biogeochemical processes in an aquifer system.</title>
        <authorList>
            <person name="Anantharaman K."/>
            <person name="Brown C.T."/>
            <person name="Hug L.A."/>
            <person name="Sharon I."/>
            <person name="Castelle C.J."/>
            <person name="Probst A.J."/>
            <person name="Thomas B.C."/>
            <person name="Singh A."/>
            <person name="Wilkins M.J."/>
            <person name="Karaoz U."/>
            <person name="Brodie E.L."/>
            <person name="Williams K.H."/>
            <person name="Hubbard S.S."/>
            <person name="Banfield J.F."/>
        </authorList>
    </citation>
    <scope>NUCLEOTIDE SEQUENCE [LARGE SCALE GENOMIC DNA]</scope>
</reference>
<gene>
    <name evidence="7" type="ORF">A2074_06760</name>
</gene>
<keyword evidence="4" id="KW-0812">Transmembrane</keyword>
<evidence type="ECO:0000313" key="8">
    <source>
        <dbReference type="Proteomes" id="UP000178086"/>
    </source>
</evidence>
<protein>
    <recommendedName>
        <fullName evidence="9">Penicillin-binding protein 2</fullName>
    </recommendedName>
</protein>
<dbReference type="PANTHER" id="PTHR30627:SF1">
    <property type="entry name" value="PEPTIDOGLYCAN D,D-TRANSPEPTIDASE FTSI"/>
    <property type="match status" value="1"/>
</dbReference>
<dbReference type="SUPFAM" id="SSF56519">
    <property type="entry name" value="Penicillin binding protein dimerisation domain"/>
    <property type="match status" value="1"/>
</dbReference>
<dbReference type="InterPro" id="IPR005311">
    <property type="entry name" value="PBP_dimer"/>
</dbReference>
<dbReference type="InterPro" id="IPR050515">
    <property type="entry name" value="Beta-lactam/transpept"/>
</dbReference>
<feature type="domain" description="Penicillin-binding protein transpeptidase" evidence="5">
    <location>
        <begin position="246"/>
        <end position="554"/>
    </location>
</feature>
<dbReference type="InterPro" id="IPR001460">
    <property type="entry name" value="PCN-bd_Tpept"/>
</dbReference>
<evidence type="ECO:0000313" key="7">
    <source>
        <dbReference type="EMBL" id="OFW34860.1"/>
    </source>
</evidence>
<keyword evidence="4" id="KW-1133">Transmembrane helix</keyword>
<evidence type="ECO:0000256" key="3">
    <source>
        <dbReference type="ARBA" id="ARBA00023136"/>
    </source>
</evidence>
<evidence type="ECO:0000256" key="4">
    <source>
        <dbReference type="SAM" id="Phobius"/>
    </source>
</evidence>
<dbReference type="Proteomes" id="UP000178086">
    <property type="component" value="Unassembled WGS sequence"/>
</dbReference>
<organism evidence="7 8">
    <name type="scientific">Candidatus Aquicultor primus</name>
    <dbReference type="NCBI Taxonomy" id="1797195"/>
    <lineage>
        <taxon>Bacteria</taxon>
        <taxon>Bacillati</taxon>
        <taxon>Actinomycetota</taxon>
        <taxon>Candidatus Aquicultoria</taxon>
        <taxon>Candidatus Aquicultorales</taxon>
        <taxon>Candidatus Aquicultoraceae</taxon>
        <taxon>Candidatus Aquicultor</taxon>
    </lineage>
</organism>
<dbReference type="InterPro" id="IPR012338">
    <property type="entry name" value="Beta-lactam/transpept-like"/>
</dbReference>
<dbReference type="EMBL" id="MELI01000029">
    <property type="protein sequence ID" value="OFW34860.1"/>
    <property type="molecule type" value="Genomic_DNA"/>
</dbReference>
<comment type="subcellular location">
    <subcellularLocation>
        <location evidence="1">Membrane</location>
    </subcellularLocation>
</comment>
<accession>A0A1F2UPH0</accession>